<protein>
    <submittedName>
        <fullName evidence="2">Type II toxin-antitoxin system RelE/ParE family toxin</fullName>
    </submittedName>
</protein>
<proteinExistence type="predicted"/>
<gene>
    <name evidence="2" type="ORF">DM484_24640</name>
</gene>
<accession>A0A2W4SFK4</accession>
<dbReference type="InterPro" id="IPR035093">
    <property type="entry name" value="RelE/ParE_toxin_dom_sf"/>
</dbReference>
<evidence type="ECO:0000256" key="1">
    <source>
        <dbReference type="ARBA" id="ARBA00022649"/>
    </source>
</evidence>
<evidence type="ECO:0000313" key="3">
    <source>
        <dbReference type="Proteomes" id="UP000249396"/>
    </source>
</evidence>
<dbReference type="AlphaFoldDB" id="A0A2W4SFK4"/>
<name>A0A2W4SFK4_9GAMM</name>
<dbReference type="InterPro" id="IPR007712">
    <property type="entry name" value="RelE/ParE_toxin"/>
</dbReference>
<keyword evidence="1" id="KW-1277">Toxin-antitoxin system</keyword>
<organism evidence="2 3">
    <name type="scientific">Candidatus Methylumidiphilus alinenensis</name>
    <dbReference type="NCBI Taxonomy" id="2202197"/>
    <lineage>
        <taxon>Bacteria</taxon>
        <taxon>Pseudomonadati</taxon>
        <taxon>Pseudomonadota</taxon>
        <taxon>Gammaproteobacteria</taxon>
        <taxon>Methylococcales</taxon>
        <taxon>Candidatus Methylumidiphilus</taxon>
    </lineage>
</organism>
<dbReference type="EMBL" id="QJPH01000490">
    <property type="protein sequence ID" value="PZN72384.1"/>
    <property type="molecule type" value="Genomic_DNA"/>
</dbReference>
<reference evidence="2 3" key="1">
    <citation type="journal article" date="2018" name="Aquat. Microb. Ecol.">
        <title>Gammaproteobacterial methanotrophs dominate.</title>
        <authorList>
            <person name="Rissanen A.J."/>
            <person name="Saarenheimo J."/>
            <person name="Tiirola M."/>
            <person name="Peura S."/>
            <person name="Aalto S.L."/>
            <person name="Karvinen A."/>
            <person name="Nykanen H."/>
        </authorList>
    </citation>
    <scope>NUCLEOTIDE SEQUENCE [LARGE SCALE GENOMIC DNA]</scope>
    <source>
        <strain evidence="2">AMbin10</strain>
    </source>
</reference>
<comment type="caution">
    <text evidence="2">The sequence shown here is derived from an EMBL/GenBank/DDBJ whole genome shotgun (WGS) entry which is preliminary data.</text>
</comment>
<dbReference type="Pfam" id="PF05016">
    <property type="entry name" value="ParE_toxin"/>
    <property type="match status" value="1"/>
</dbReference>
<evidence type="ECO:0000313" key="2">
    <source>
        <dbReference type="EMBL" id="PZN72384.1"/>
    </source>
</evidence>
<sequence length="105" mass="11927">MPKIYKRKLAKNDLVECYIYLAENASFAIADQFLENSEASFNELAINPLIGSPLTLQNPKLVGMRKWRVKGFNNILIFYMPLNDGVSIVRVIHASQDWWGLLGLA</sequence>
<dbReference type="Proteomes" id="UP000249396">
    <property type="component" value="Unassembled WGS sequence"/>
</dbReference>
<dbReference type="Gene3D" id="3.30.2310.20">
    <property type="entry name" value="RelE-like"/>
    <property type="match status" value="1"/>
</dbReference>